<dbReference type="InterPro" id="IPR013078">
    <property type="entry name" value="His_Pase_superF_clade-1"/>
</dbReference>
<evidence type="ECO:0000313" key="2">
    <source>
        <dbReference type="EMBL" id="KAA8902203.1"/>
    </source>
</evidence>
<dbReference type="Pfam" id="PF00300">
    <property type="entry name" value="His_Phos_1"/>
    <property type="match status" value="1"/>
</dbReference>
<dbReference type="OrthoDB" id="10261749at2759"/>
<dbReference type="InterPro" id="IPR029033">
    <property type="entry name" value="His_PPase_superfam"/>
</dbReference>
<sequence length="269" mass="32219">MKCKPRSVWFYTSPYLRARETCRYICEGINNLDYVSYKIHEEPRMREQDFGNFQSTPEEMERIWEERAHYGHFFYRIPHGESAADVYDRVSSFNETLFRKFESEDFPNVLVLVTHGIWARVFLMRWFRWTYEEFESLKNIPHCKYLIMKRGSNNRYTLKSRLETWDDVDDDNLECNVAEEVSREVRFNSRGKIDHLEDMDIQAIIDAQRDAIKDLRGKSNRIREMYARARDQSPLPPGMRHSPETPNHRGSVSLQVPERQGRAPQRSHQ</sequence>
<proteinExistence type="predicted"/>
<protein>
    <submittedName>
        <fullName evidence="2">Uncharacterized protein</fullName>
    </submittedName>
</protein>
<feature type="region of interest" description="Disordered" evidence="1">
    <location>
        <begin position="226"/>
        <end position="269"/>
    </location>
</feature>
<dbReference type="VEuPathDB" id="FungiDB:DIURU_002997"/>
<dbReference type="OMA" id="WEERAHY"/>
<reference evidence="2 3" key="1">
    <citation type="submission" date="2019-07" db="EMBL/GenBank/DDBJ databases">
        <title>Genome assembly of two rare yeast pathogens: Diutina rugosa and Trichomonascus ciferrii.</title>
        <authorList>
            <person name="Mixao V."/>
            <person name="Saus E."/>
            <person name="Hansen A."/>
            <person name="Lass-Flor C."/>
            <person name="Gabaldon T."/>
        </authorList>
    </citation>
    <scope>NUCLEOTIDE SEQUENCE [LARGE SCALE GENOMIC DNA]</scope>
    <source>
        <strain evidence="2 3">CBS 613</strain>
    </source>
</reference>
<dbReference type="RefSeq" id="XP_034012285.1">
    <property type="nucleotide sequence ID" value="XM_034155709.1"/>
</dbReference>
<comment type="caution">
    <text evidence="2">The sequence shown here is derived from an EMBL/GenBank/DDBJ whole genome shotgun (WGS) entry which is preliminary data.</text>
</comment>
<dbReference type="Proteomes" id="UP000449547">
    <property type="component" value="Unassembled WGS sequence"/>
</dbReference>
<keyword evidence="3" id="KW-1185">Reference proteome</keyword>
<dbReference type="SUPFAM" id="SSF53254">
    <property type="entry name" value="Phosphoglycerate mutase-like"/>
    <property type="match status" value="1"/>
</dbReference>
<dbReference type="Gene3D" id="3.40.50.1240">
    <property type="entry name" value="Phosphoglycerate mutase-like"/>
    <property type="match status" value="1"/>
</dbReference>
<evidence type="ECO:0000313" key="3">
    <source>
        <dbReference type="Proteomes" id="UP000449547"/>
    </source>
</evidence>
<dbReference type="AlphaFoldDB" id="A0A642UNB2"/>
<dbReference type="EMBL" id="SWFT01000092">
    <property type="protein sequence ID" value="KAA8902203.1"/>
    <property type="molecule type" value="Genomic_DNA"/>
</dbReference>
<organism evidence="2 3">
    <name type="scientific">Diutina rugosa</name>
    <name type="common">Yeast</name>
    <name type="synonym">Candida rugosa</name>
    <dbReference type="NCBI Taxonomy" id="5481"/>
    <lineage>
        <taxon>Eukaryota</taxon>
        <taxon>Fungi</taxon>
        <taxon>Dikarya</taxon>
        <taxon>Ascomycota</taxon>
        <taxon>Saccharomycotina</taxon>
        <taxon>Pichiomycetes</taxon>
        <taxon>Debaryomycetaceae</taxon>
        <taxon>Diutina</taxon>
    </lineage>
</organism>
<evidence type="ECO:0000256" key="1">
    <source>
        <dbReference type="SAM" id="MobiDB-lite"/>
    </source>
</evidence>
<dbReference type="CDD" id="cd07067">
    <property type="entry name" value="HP_PGM_like"/>
    <property type="match status" value="1"/>
</dbReference>
<dbReference type="PANTHER" id="PTHR46192">
    <property type="entry name" value="BROAD-RANGE ACID PHOSPHATASE DET1"/>
    <property type="match status" value="1"/>
</dbReference>
<name>A0A642UNB2_DIURU</name>
<dbReference type="InterPro" id="IPR052765">
    <property type="entry name" value="PGM-Related"/>
</dbReference>
<dbReference type="GeneID" id="54781648"/>
<accession>A0A642UNB2</accession>
<gene>
    <name evidence="2" type="ORF">DIURU_002997</name>
</gene>